<dbReference type="SUPFAM" id="SSF102114">
    <property type="entry name" value="Radical SAM enzymes"/>
    <property type="match status" value="1"/>
</dbReference>
<dbReference type="GO" id="GO:0003824">
    <property type="term" value="F:catalytic activity"/>
    <property type="evidence" value="ECO:0007669"/>
    <property type="project" value="InterPro"/>
</dbReference>
<evidence type="ECO:0000256" key="4">
    <source>
        <dbReference type="ARBA" id="ARBA00023014"/>
    </source>
</evidence>
<evidence type="ECO:0000259" key="6">
    <source>
        <dbReference type="Pfam" id="PF13186"/>
    </source>
</evidence>
<evidence type="ECO:0000256" key="1">
    <source>
        <dbReference type="ARBA" id="ARBA00022691"/>
    </source>
</evidence>
<evidence type="ECO:0000256" key="3">
    <source>
        <dbReference type="ARBA" id="ARBA00023004"/>
    </source>
</evidence>
<dbReference type="PANTHER" id="PTHR11228">
    <property type="entry name" value="RADICAL SAM DOMAIN PROTEIN"/>
    <property type="match status" value="1"/>
</dbReference>
<dbReference type="GO" id="GO:0046872">
    <property type="term" value="F:metal ion binding"/>
    <property type="evidence" value="ECO:0007669"/>
    <property type="project" value="UniProtKB-KW"/>
</dbReference>
<dbReference type="CDD" id="cd21109">
    <property type="entry name" value="SPASM"/>
    <property type="match status" value="1"/>
</dbReference>
<dbReference type="Gene3D" id="3.20.20.70">
    <property type="entry name" value="Aldolase class I"/>
    <property type="match status" value="1"/>
</dbReference>
<dbReference type="GO" id="GO:0051536">
    <property type="term" value="F:iron-sulfur cluster binding"/>
    <property type="evidence" value="ECO:0007669"/>
    <property type="project" value="UniProtKB-KW"/>
</dbReference>
<protein>
    <recommendedName>
        <fullName evidence="8">Radical SAM core domain-containing protein</fullName>
    </recommendedName>
</protein>
<evidence type="ECO:0000313" key="7">
    <source>
        <dbReference type="EMBL" id="VAW52934.1"/>
    </source>
</evidence>
<dbReference type="SFLD" id="SFLDS00029">
    <property type="entry name" value="Radical_SAM"/>
    <property type="match status" value="1"/>
</dbReference>
<proteinExistence type="predicted"/>
<evidence type="ECO:0000259" key="5">
    <source>
        <dbReference type="Pfam" id="PF04055"/>
    </source>
</evidence>
<reference evidence="7" key="1">
    <citation type="submission" date="2018-06" db="EMBL/GenBank/DDBJ databases">
        <authorList>
            <person name="Zhirakovskaya E."/>
        </authorList>
    </citation>
    <scope>NUCLEOTIDE SEQUENCE</scope>
</reference>
<dbReference type="PANTHER" id="PTHR11228:SF7">
    <property type="entry name" value="PQQA PEPTIDE CYCLASE"/>
    <property type="match status" value="1"/>
</dbReference>
<sequence>MMGTIKRIIRHLKMFMRSRSRKARQTPPFLVVFINSVCNLTCEHCFYWKNLNQRNDLEVEEFEKLSLELGNFEHLNLSGGEPFIHKQFAQIVQFFIDNNGVKEVYVPTNAYFTERTEKQLRQLLKANTPEQLSLFVCEISLDGTQAFHDEFRGNPKSFSKAMETYDMLAELQKEDSRLQIHCISTATDTNMKEIWDLTEFLYERCPAMDHHNLAIIRGDRKDPSLQGPSLNQYEDLYQHIAKVWKAKEEERYGSIVEPMLQWGKLKVISEEKQSISCTAGNMTGVVYANGDVSLCEIHEPIGNLRDNTFFEIWDSKKANMLRAEIEAKKCHCTTEVFLWPSIVYQPIELMRAFFGIRNKWKNQ</sequence>
<name>A0A3B0XAE9_9ZZZZ</name>
<dbReference type="InterPro" id="IPR058240">
    <property type="entry name" value="rSAM_sf"/>
</dbReference>
<keyword evidence="1" id="KW-0949">S-adenosyl-L-methionine</keyword>
<dbReference type="Pfam" id="PF04055">
    <property type="entry name" value="Radical_SAM"/>
    <property type="match status" value="1"/>
</dbReference>
<accession>A0A3B0XAE9</accession>
<dbReference type="InterPro" id="IPR023885">
    <property type="entry name" value="4Fe4S-binding_SPASM_dom"/>
</dbReference>
<dbReference type="Pfam" id="PF13186">
    <property type="entry name" value="SPASM"/>
    <property type="match status" value="1"/>
</dbReference>
<keyword evidence="2" id="KW-0479">Metal-binding</keyword>
<dbReference type="EMBL" id="UOFE01000031">
    <property type="protein sequence ID" value="VAW52934.1"/>
    <property type="molecule type" value="Genomic_DNA"/>
</dbReference>
<feature type="domain" description="4Fe4S-binding SPASM" evidence="6">
    <location>
        <begin position="277"/>
        <end position="332"/>
    </location>
</feature>
<keyword evidence="3" id="KW-0408">Iron</keyword>
<dbReference type="InterPro" id="IPR013785">
    <property type="entry name" value="Aldolase_TIM"/>
</dbReference>
<dbReference type="AlphaFoldDB" id="A0A3B0XAE9"/>
<gene>
    <name evidence="7" type="ORF">MNBD_GAMMA05-1877</name>
</gene>
<dbReference type="InterPro" id="IPR007197">
    <property type="entry name" value="rSAM"/>
</dbReference>
<feature type="domain" description="Radical SAM core" evidence="5">
    <location>
        <begin position="36"/>
        <end position="194"/>
    </location>
</feature>
<organism evidence="7">
    <name type="scientific">hydrothermal vent metagenome</name>
    <dbReference type="NCBI Taxonomy" id="652676"/>
    <lineage>
        <taxon>unclassified sequences</taxon>
        <taxon>metagenomes</taxon>
        <taxon>ecological metagenomes</taxon>
    </lineage>
</organism>
<dbReference type="CDD" id="cd01335">
    <property type="entry name" value="Radical_SAM"/>
    <property type="match status" value="1"/>
</dbReference>
<evidence type="ECO:0008006" key="8">
    <source>
        <dbReference type="Google" id="ProtNLM"/>
    </source>
</evidence>
<dbReference type="InterPro" id="IPR050377">
    <property type="entry name" value="Radical_SAM_PqqE_MftC-like"/>
</dbReference>
<evidence type="ECO:0000256" key="2">
    <source>
        <dbReference type="ARBA" id="ARBA00022723"/>
    </source>
</evidence>
<keyword evidence="4" id="KW-0411">Iron-sulfur</keyword>
<dbReference type="SFLD" id="SFLDG01067">
    <property type="entry name" value="SPASM/twitch_domain_containing"/>
    <property type="match status" value="1"/>
</dbReference>